<keyword evidence="2 11" id="KW-0813">Transport</keyword>
<keyword evidence="17" id="KW-1185">Reference proteome</keyword>
<evidence type="ECO:0000256" key="3">
    <source>
        <dbReference type="ARBA" id="ARBA00022452"/>
    </source>
</evidence>
<proteinExistence type="inferred from homology"/>
<evidence type="ECO:0000256" key="11">
    <source>
        <dbReference type="PROSITE-ProRule" id="PRU01360"/>
    </source>
</evidence>
<feature type="chain" id="PRO_5047033020" evidence="13">
    <location>
        <begin position="26"/>
        <end position="778"/>
    </location>
</feature>
<organism evidence="16 17">
    <name type="scientific">Spongiibacter thalassae</name>
    <dbReference type="NCBI Taxonomy" id="2721624"/>
    <lineage>
        <taxon>Bacteria</taxon>
        <taxon>Pseudomonadati</taxon>
        <taxon>Pseudomonadota</taxon>
        <taxon>Gammaproteobacteria</taxon>
        <taxon>Cellvibrionales</taxon>
        <taxon>Spongiibacteraceae</taxon>
        <taxon>Spongiibacter</taxon>
    </lineage>
</organism>
<evidence type="ECO:0000256" key="7">
    <source>
        <dbReference type="ARBA" id="ARBA00023065"/>
    </source>
</evidence>
<keyword evidence="13" id="KW-0732">Signal</keyword>
<comment type="similarity">
    <text evidence="11 12">Belongs to the TonB-dependent receptor family.</text>
</comment>
<keyword evidence="16" id="KW-0675">Receptor</keyword>
<keyword evidence="6" id="KW-0408">Iron</keyword>
<feature type="signal peptide" evidence="13">
    <location>
        <begin position="1"/>
        <end position="25"/>
    </location>
</feature>
<evidence type="ECO:0000256" key="13">
    <source>
        <dbReference type="SAM" id="SignalP"/>
    </source>
</evidence>
<dbReference type="InterPro" id="IPR036942">
    <property type="entry name" value="Beta-barrel_TonB_sf"/>
</dbReference>
<dbReference type="InterPro" id="IPR000531">
    <property type="entry name" value="Beta-barrel_TonB"/>
</dbReference>
<feature type="domain" description="TonB-dependent receptor-like beta-barrel" evidence="14">
    <location>
        <begin position="429"/>
        <end position="740"/>
    </location>
</feature>
<dbReference type="Gene3D" id="2.40.170.20">
    <property type="entry name" value="TonB-dependent receptor, beta-barrel domain"/>
    <property type="match status" value="1"/>
</dbReference>
<dbReference type="InterPro" id="IPR039426">
    <property type="entry name" value="TonB-dep_rcpt-like"/>
</dbReference>
<dbReference type="RefSeq" id="WP_168448613.1">
    <property type="nucleotide sequence ID" value="NZ_JAAWWK010000001.1"/>
</dbReference>
<dbReference type="InterPro" id="IPR012910">
    <property type="entry name" value="Plug_dom"/>
</dbReference>
<keyword evidence="7" id="KW-0406">Ion transport</keyword>
<reference evidence="16 17" key="1">
    <citation type="submission" date="2020-04" db="EMBL/GenBank/DDBJ databases">
        <authorList>
            <person name="Yoon J."/>
        </authorList>
    </citation>
    <scope>NUCLEOTIDE SEQUENCE [LARGE SCALE GENOMIC DNA]</scope>
    <source>
        <strain evidence="16 17">KMU-166</strain>
    </source>
</reference>
<evidence type="ECO:0000259" key="15">
    <source>
        <dbReference type="Pfam" id="PF07715"/>
    </source>
</evidence>
<accession>A0ABX1GA87</accession>
<evidence type="ECO:0000313" key="16">
    <source>
        <dbReference type="EMBL" id="NKI16071.1"/>
    </source>
</evidence>
<keyword evidence="8 12" id="KW-0798">TonB box</keyword>
<comment type="caution">
    <text evidence="16">The sequence shown here is derived from an EMBL/GenBank/DDBJ whole genome shotgun (WGS) entry which is preliminary data.</text>
</comment>
<dbReference type="Pfam" id="PF00593">
    <property type="entry name" value="TonB_dep_Rec_b-barrel"/>
    <property type="match status" value="1"/>
</dbReference>
<dbReference type="PROSITE" id="PS52016">
    <property type="entry name" value="TONB_DEPENDENT_REC_3"/>
    <property type="match status" value="1"/>
</dbReference>
<evidence type="ECO:0000256" key="12">
    <source>
        <dbReference type="RuleBase" id="RU003357"/>
    </source>
</evidence>
<keyword evidence="10 11" id="KW-0998">Cell outer membrane</keyword>
<keyword evidence="9 11" id="KW-0472">Membrane</keyword>
<evidence type="ECO:0000256" key="4">
    <source>
        <dbReference type="ARBA" id="ARBA00022496"/>
    </source>
</evidence>
<keyword evidence="3 11" id="KW-1134">Transmembrane beta strand</keyword>
<gene>
    <name evidence="16" type="ORF">HCU74_01435</name>
</gene>
<dbReference type="PANTHER" id="PTHR32552:SF81">
    <property type="entry name" value="TONB-DEPENDENT OUTER MEMBRANE RECEPTOR"/>
    <property type="match status" value="1"/>
</dbReference>
<evidence type="ECO:0000313" key="17">
    <source>
        <dbReference type="Proteomes" id="UP000765845"/>
    </source>
</evidence>
<dbReference type="Proteomes" id="UP000765845">
    <property type="component" value="Unassembled WGS sequence"/>
</dbReference>
<evidence type="ECO:0000256" key="1">
    <source>
        <dbReference type="ARBA" id="ARBA00004571"/>
    </source>
</evidence>
<sequence>MALKALGRMSTGLAVAFLVAPLCYAQNNGEQNGGEKKRSSNRLLEEVVVTAQKREEKAQDIPLAIQAFSADKLDAFGIESAQQLEKITPGLTITNAVGFNVAYLRGVGTDAFLPGADPSVPFYLDGVALLGAQGSTDTLGRVLRVEVLKGPQGTLFGRNATGGAINIITPDPGVELELDVKLEKADYDEKNVLLYASVPLADTFAVSLSYFDTGRDNYYVNEVGPIIDVYSKGGRAKARWDISEDIALTFAASIQEGSNNGGLAFENTRVAPVFAGTIKQDPKADRRVRFDTMAGAQSEAELMSLILDWRTDFADIKVIVSDQEVAAPFVRADFDKSEDPIVNIESIVQESFQKTAELQILSNADSPLSQYMEWVAGLYYIESSGGFNPIAFDIAPNILDVLGVPASQQLGGVLNLVTTSLGQQGLSDGARVLAYGVLDSEAYSAYTQATVFIGTDIDLTIGLRHQEEKRNLLNAKAEFEGEDGNNTLIREDNPPELSSTQFSPKVALQWRPMGDDNQIYASWSRAFKSPTYNTVNLIDEPERVDEEQVDSYELGFKSQWFDGGLTLNGALFHIVQENLLTGFVALASGGVVNYDNAGNSEISGAELDFLWTPMPEWNPGLVLFGAATYLDSEYTKYEEGRGYDEETGLAFGNGGTFPLPARDFTGNDIVRTPELTYTFGFNQSIPLGEGALELGADIYYNDGFYFLPQNSDLYARESYSLINARVSYFYDPWGLQLTVFGENVTDEVYNEVVFVDDFGRNQVLNSPRIVGARLNWTY</sequence>
<protein>
    <submittedName>
        <fullName evidence="16">TonB-dependent receptor</fullName>
    </submittedName>
</protein>
<feature type="domain" description="TonB-dependent receptor plug" evidence="15">
    <location>
        <begin position="58"/>
        <end position="164"/>
    </location>
</feature>
<dbReference type="Pfam" id="PF07715">
    <property type="entry name" value="Plug"/>
    <property type="match status" value="1"/>
</dbReference>
<evidence type="ECO:0000256" key="9">
    <source>
        <dbReference type="ARBA" id="ARBA00023136"/>
    </source>
</evidence>
<dbReference type="PANTHER" id="PTHR32552">
    <property type="entry name" value="FERRICHROME IRON RECEPTOR-RELATED"/>
    <property type="match status" value="1"/>
</dbReference>
<evidence type="ECO:0000256" key="6">
    <source>
        <dbReference type="ARBA" id="ARBA00023004"/>
    </source>
</evidence>
<dbReference type="SUPFAM" id="SSF56935">
    <property type="entry name" value="Porins"/>
    <property type="match status" value="1"/>
</dbReference>
<keyword evidence="5 11" id="KW-0812">Transmembrane</keyword>
<evidence type="ECO:0000259" key="14">
    <source>
        <dbReference type="Pfam" id="PF00593"/>
    </source>
</evidence>
<name>A0ABX1GA87_9GAMM</name>
<dbReference type="EMBL" id="JAAWWK010000001">
    <property type="protein sequence ID" value="NKI16071.1"/>
    <property type="molecule type" value="Genomic_DNA"/>
</dbReference>
<evidence type="ECO:0000256" key="2">
    <source>
        <dbReference type="ARBA" id="ARBA00022448"/>
    </source>
</evidence>
<evidence type="ECO:0000256" key="10">
    <source>
        <dbReference type="ARBA" id="ARBA00023237"/>
    </source>
</evidence>
<comment type="subcellular location">
    <subcellularLocation>
        <location evidence="1 11">Cell outer membrane</location>
        <topology evidence="1 11">Multi-pass membrane protein</topology>
    </subcellularLocation>
</comment>
<evidence type="ECO:0000256" key="5">
    <source>
        <dbReference type="ARBA" id="ARBA00022692"/>
    </source>
</evidence>
<keyword evidence="4" id="KW-0410">Iron transport</keyword>
<evidence type="ECO:0000256" key="8">
    <source>
        <dbReference type="ARBA" id="ARBA00023077"/>
    </source>
</evidence>